<dbReference type="AlphaFoldDB" id="A0AAQ4RYK9"/>
<evidence type="ECO:0000256" key="1">
    <source>
        <dbReference type="SAM" id="MobiDB-lite"/>
    </source>
</evidence>
<protein>
    <submittedName>
        <fullName evidence="3">Uncharacterized protein</fullName>
    </submittedName>
</protein>
<reference evidence="3" key="2">
    <citation type="submission" date="2025-08" db="UniProtKB">
        <authorList>
            <consortium name="Ensembl"/>
        </authorList>
    </citation>
    <scope>IDENTIFICATION</scope>
</reference>
<keyword evidence="2" id="KW-0472">Membrane</keyword>
<feature type="region of interest" description="Disordered" evidence="1">
    <location>
        <begin position="133"/>
        <end position="158"/>
    </location>
</feature>
<accession>A0AAQ4RYK9</accession>
<keyword evidence="4" id="KW-1185">Reference proteome</keyword>
<sequence length="335" mass="37930">MRTGAGGRNKEEPLRSRVLKRTRRFAPFSADDVSASSPRGFGAWLRGRRLSVPPVRVEESWRRETFFFFFFFFFSFFFFGRVAFLETPFFQIACLPVWIRWWREVPRGVPSGCRDPPCPHCAHEVTSGPSAPLITTLSPPPRPPSGLSTPRTTMGQKISGSIKSVDVRGEPSYRPVRRELRGPDFCRPPRLDLLLDIPAASPEAQLRHAWNPDDRSLNVFVKEGRQADVPPPPRWRRTRTASAARWATHGGSTPGRSTGRPDSGAPTPWWAWPPPRPLCTRWATRRWWAPTPSPGAGTWAATDSTTTARTGRPPRRRPRTPASWRRTSPSCCRTR</sequence>
<keyword evidence="2" id="KW-0812">Transmembrane</keyword>
<dbReference type="Ensembl" id="ENSGACT00000034973.1">
    <property type="protein sequence ID" value="ENSGACP00000067201.1"/>
    <property type="gene ID" value="ENSGACG00000028149.1"/>
</dbReference>
<organism evidence="3 4">
    <name type="scientific">Gasterosteus aculeatus aculeatus</name>
    <name type="common">three-spined stickleback</name>
    <dbReference type="NCBI Taxonomy" id="481459"/>
    <lineage>
        <taxon>Eukaryota</taxon>
        <taxon>Metazoa</taxon>
        <taxon>Chordata</taxon>
        <taxon>Craniata</taxon>
        <taxon>Vertebrata</taxon>
        <taxon>Euteleostomi</taxon>
        <taxon>Actinopterygii</taxon>
        <taxon>Neopterygii</taxon>
        <taxon>Teleostei</taxon>
        <taxon>Neoteleostei</taxon>
        <taxon>Acanthomorphata</taxon>
        <taxon>Eupercaria</taxon>
        <taxon>Perciformes</taxon>
        <taxon>Cottioidei</taxon>
        <taxon>Gasterosteales</taxon>
        <taxon>Gasterosteidae</taxon>
        <taxon>Gasterosteus</taxon>
    </lineage>
</organism>
<reference evidence="3 4" key="1">
    <citation type="journal article" date="2021" name="G3 (Bethesda)">
        <title>Improved contiguity of the threespine stickleback genome using long-read sequencing.</title>
        <authorList>
            <person name="Nath S."/>
            <person name="Shaw D.E."/>
            <person name="White M.A."/>
        </authorList>
    </citation>
    <scope>NUCLEOTIDE SEQUENCE [LARGE SCALE GENOMIC DNA]</scope>
    <source>
        <strain evidence="3 4">Lake Benthic</strain>
    </source>
</reference>
<proteinExistence type="predicted"/>
<dbReference type="Proteomes" id="UP000007635">
    <property type="component" value="Chromosome I"/>
</dbReference>
<feature type="transmembrane region" description="Helical" evidence="2">
    <location>
        <begin position="66"/>
        <end position="84"/>
    </location>
</feature>
<keyword evidence="2" id="KW-1133">Transmembrane helix</keyword>
<feature type="compositionally biased region" description="Low complexity" evidence="1">
    <location>
        <begin position="320"/>
        <end position="335"/>
    </location>
</feature>
<name>A0AAQ4RYK9_GASAC</name>
<feature type="region of interest" description="Disordered" evidence="1">
    <location>
        <begin position="290"/>
        <end position="335"/>
    </location>
</feature>
<reference evidence="3" key="3">
    <citation type="submission" date="2025-09" db="UniProtKB">
        <authorList>
            <consortium name="Ensembl"/>
        </authorList>
    </citation>
    <scope>IDENTIFICATION</scope>
</reference>
<evidence type="ECO:0000313" key="4">
    <source>
        <dbReference type="Proteomes" id="UP000007635"/>
    </source>
</evidence>
<feature type="region of interest" description="Disordered" evidence="1">
    <location>
        <begin position="225"/>
        <end position="270"/>
    </location>
</feature>
<evidence type="ECO:0000313" key="3">
    <source>
        <dbReference type="Ensembl" id="ENSGACP00000067201.1"/>
    </source>
</evidence>
<dbReference type="GeneTree" id="ENSGT01030000234629"/>
<evidence type="ECO:0000256" key="2">
    <source>
        <dbReference type="SAM" id="Phobius"/>
    </source>
</evidence>